<keyword evidence="19" id="KW-1185">Reference proteome</keyword>
<dbReference type="PANTHER" id="PTHR46278">
    <property type="entry name" value="DEHYDROGENASE, PUTATIVE-RELATED"/>
    <property type="match status" value="1"/>
</dbReference>
<dbReference type="InterPro" id="IPR012280">
    <property type="entry name" value="Semialdhyde_DH_dimer_dom"/>
</dbReference>
<evidence type="ECO:0000256" key="8">
    <source>
        <dbReference type="ARBA" id="ARBA00022697"/>
    </source>
</evidence>
<evidence type="ECO:0000256" key="1">
    <source>
        <dbReference type="ARBA" id="ARBA00005021"/>
    </source>
</evidence>
<evidence type="ECO:0000256" key="13">
    <source>
        <dbReference type="ARBA" id="ARBA00023167"/>
    </source>
</evidence>
<feature type="binding site" evidence="15">
    <location>
        <position position="99"/>
    </location>
    <ligand>
        <name>phosphate</name>
        <dbReference type="ChEBI" id="CHEBI:43474"/>
    </ligand>
</feature>
<feature type="binding site" evidence="15">
    <location>
        <position position="321"/>
    </location>
    <ligand>
        <name>NADP(+)</name>
        <dbReference type="ChEBI" id="CHEBI:58349"/>
    </ligand>
</feature>
<keyword evidence="11 15" id="KW-0560">Oxidoreductase</keyword>
<dbReference type="HAMAP" id="MF_02121">
    <property type="entry name" value="ASADH"/>
    <property type="match status" value="1"/>
</dbReference>
<comment type="pathway">
    <text evidence="3 15">Amino-acid biosynthesis; L-threonine biosynthesis; L-threonine from L-aspartate: step 2/5.</text>
</comment>
<dbReference type="PANTHER" id="PTHR46278:SF2">
    <property type="entry name" value="ASPARTATE-SEMIALDEHYDE DEHYDROGENASE"/>
    <property type="match status" value="1"/>
</dbReference>
<dbReference type="NCBIfam" id="TIGR01296">
    <property type="entry name" value="asd_B"/>
    <property type="match status" value="1"/>
</dbReference>
<feature type="binding site" evidence="15">
    <location>
        <begin position="12"/>
        <end position="15"/>
    </location>
    <ligand>
        <name>NADP(+)</name>
        <dbReference type="ChEBI" id="CHEBI:58349"/>
    </ligand>
</feature>
<evidence type="ECO:0000259" key="17">
    <source>
        <dbReference type="SMART" id="SM00859"/>
    </source>
</evidence>
<dbReference type="CDD" id="cd02316">
    <property type="entry name" value="VcASADH2_like_N"/>
    <property type="match status" value="1"/>
</dbReference>
<dbReference type="InterPro" id="IPR036291">
    <property type="entry name" value="NAD(P)-bd_dom_sf"/>
</dbReference>
<dbReference type="GO" id="GO:0071266">
    <property type="term" value="P:'de novo' L-methionine biosynthetic process"/>
    <property type="evidence" value="ECO:0007669"/>
    <property type="project" value="UniProtKB-UniRule"/>
</dbReference>
<evidence type="ECO:0000256" key="12">
    <source>
        <dbReference type="ARBA" id="ARBA00023154"/>
    </source>
</evidence>
<dbReference type="GO" id="GO:0009089">
    <property type="term" value="P:lysine biosynthetic process via diaminopimelate"/>
    <property type="evidence" value="ECO:0007669"/>
    <property type="project" value="UniProtKB-UniRule"/>
</dbReference>
<evidence type="ECO:0000256" key="5">
    <source>
        <dbReference type="ARBA" id="ARBA00011738"/>
    </source>
</evidence>
<dbReference type="InterPro" id="IPR012080">
    <property type="entry name" value="Asp_semialdehyde_DH"/>
</dbReference>
<dbReference type="EC" id="1.2.1.11" evidence="6 15"/>
<dbReference type="GO" id="GO:0046983">
    <property type="term" value="F:protein dimerization activity"/>
    <property type="evidence" value="ECO:0007669"/>
    <property type="project" value="InterPro"/>
</dbReference>
<feature type="binding site" evidence="15">
    <location>
        <position position="241"/>
    </location>
    <ligand>
        <name>substrate</name>
    </ligand>
</feature>
<dbReference type="AlphaFoldDB" id="A0A348APX4"/>
<dbReference type="Gene3D" id="3.40.50.720">
    <property type="entry name" value="NAD(P)-binding Rossmann-like Domain"/>
    <property type="match status" value="1"/>
</dbReference>
<dbReference type="GO" id="GO:0009097">
    <property type="term" value="P:isoleucine biosynthetic process"/>
    <property type="evidence" value="ECO:0007669"/>
    <property type="project" value="UniProtKB-UniRule"/>
</dbReference>
<keyword evidence="12 15" id="KW-0457">Lysine biosynthesis</keyword>
<dbReference type="GO" id="GO:0019877">
    <property type="term" value="P:diaminopimelate biosynthetic process"/>
    <property type="evidence" value="ECO:0007669"/>
    <property type="project" value="UniProtKB-UniRule"/>
</dbReference>
<dbReference type="UniPathway" id="UPA00050">
    <property type="reaction ID" value="UER00463"/>
</dbReference>
<feature type="domain" description="Semialdehyde dehydrogenase NAD-binding" evidence="17">
    <location>
        <begin position="5"/>
        <end position="119"/>
    </location>
</feature>
<dbReference type="Proteomes" id="UP000276437">
    <property type="component" value="Chromosome"/>
</dbReference>
<dbReference type="OrthoDB" id="9805684at2"/>
<dbReference type="GO" id="GO:0051287">
    <property type="term" value="F:NAD binding"/>
    <property type="evidence" value="ECO:0007669"/>
    <property type="project" value="InterPro"/>
</dbReference>
<feature type="binding site" evidence="15">
    <location>
        <begin position="40"/>
        <end position="41"/>
    </location>
    <ligand>
        <name>NADP(+)</name>
        <dbReference type="ChEBI" id="CHEBI:58349"/>
    </ligand>
</feature>
<evidence type="ECO:0000313" key="19">
    <source>
        <dbReference type="Proteomes" id="UP000276437"/>
    </source>
</evidence>
<feature type="binding site" evidence="15">
    <location>
        <position position="180"/>
    </location>
    <ligand>
        <name>NADP(+)</name>
        <dbReference type="ChEBI" id="CHEBI:58349"/>
    </ligand>
</feature>
<reference evidence="18 19" key="1">
    <citation type="journal article" date="2018" name="Int. J. Syst. Evol. Microbiol.">
        <title>Methylomusa anaerophila gen. nov., sp. nov., an anaerobic methanol-utilizing bacterium isolated from a microbial fuel cell.</title>
        <authorList>
            <person name="Amano N."/>
            <person name="Yamamuro A."/>
            <person name="Miyahara M."/>
            <person name="Kouzuma A."/>
            <person name="Abe T."/>
            <person name="Watanabe K."/>
        </authorList>
    </citation>
    <scope>NUCLEOTIDE SEQUENCE [LARGE SCALE GENOMIC DNA]</scope>
    <source>
        <strain evidence="18 19">MMFC1</strain>
    </source>
</reference>
<evidence type="ECO:0000256" key="2">
    <source>
        <dbReference type="ARBA" id="ARBA00005076"/>
    </source>
</evidence>
<dbReference type="UniPathway" id="UPA00051">
    <property type="reaction ID" value="UER00464"/>
</dbReference>
<organism evidence="18 19">
    <name type="scientific">Methylomusa anaerophila</name>
    <dbReference type="NCBI Taxonomy" id="1930071"/>
    <lineage>
        <taxon>Bacteria</taxon>
        <taxon>Bacillati</taxon>
        <taxon>Bacillota</taxon>
        <taxon>Negativicutes</taxon>
        <taxon>Selenomonadales</taxon>
        <taxon>Sporomusaceae</taxon>
        <taxon>Methylomusa</taxon>
    </lineage>
</organism>
<comment type="subunit">
    <text evidence="5 15">Homodimer.</text>
</comment>
<feature type="binding site" evidence="15">
    <location>
        <position position="155"/>
    </location>
    <ligand>
        <name>substrate</name>
    </ligand>
</feature>
<evidence type="ECO:0000256" key="15">
    <source>
        <dbReference type="HAMAP-Rule" id="MF_02121"/>
    </source>
</evidence>
<feature type="active site" description="Proton acceptor" evidence="15 16">
    <location>
        <position position="248"/>
    </location>
</feature>
<gene>
    <name evidence="15 18" type="primary">asd</name>
    <name evidence="18" type="ORF">MAMMFC1_03831</name>
</gene>
<keyword evidence="10 15" id="KW-0220">Diaminopimelate biosynthesis</keyword>
<evidence type="ECO:0000256" key="11">
    <source>
        <dbReference type="ARBA" id="ARBA00023002"/>
    </source>
</evidence>
<comment type="pathway">
    <text evidence="1 15">Amino-acid biosynthesis; L-methionine biosynthesis via de novo pathway; L-homoserine from L-aspartate: step 2/3.</text>
</comment>
<dbReference type="UniPathway" id="UPA00034">
    <property type="reaction ID" value="UER00016"/>
</dbReference>
<protein>
    <recommendedName>
        <fullName evidence="6 15">Aspartate-semialdehyde dehydrogenase</fullName>
        <shortName evidence="15">ASA dehydrogenase</shortName>
        <shortName evidence="15">ASADH</shortName>
        <ecNumber evidence="6 15">1.2.1.11</ecNumber>
    </recommendedName>
    <alternativeName>
        <fullName evidence="15">Aspartate-beta-semialdehyde dehydrogenase</fullName>
    </alternativeName>
</protein>
<comment type="pathway">
    <text evidence="2 15">Amino-acid biosynthesis; L-lysine biosynthesis via DAP pathway; (S)-tetrahydrodipicolinate from L-aspartate: step 2/4.</text>
</comment>
<dbReference type="EMBL" id="AP018449">
    <property type="protein sequence ID" value="BBB93122.1"/>
    <property type="molecule type" value="Genomic_DNA"/>
</dbReference>
<sequence>MKKYNVAILGATGAVGREFIKLIEERNFPYNELKLLASERSAGKEIEVAGKKYTVEEARPDSFKEIQIALFAGGSISKTLAPEAVKFGAVVIDNSSAFRMDPEVPLVVPEVNPEAIKQHRGIIANPNCSTIIMVMALKPIYDSVKIKRVVVSTYQAVSGAGKEAIDELTDQVEAVMEERPVKARVLPSASLDKHYQIAFNLIPHIDIFVDGDYTKEEMKMVNETHKILNDPSIGISATTVRVPVYRAHSESINLELDGPLSPPEAKELLAKFPGVIVQDNPAEMIYPMPLLASGHDEVFVGRIREDKSVKHGLNMWVVGDQIRKGAALNAVQIAEYMIHQNLI</sequence>
<dbReference type="InterPro" id="IPR005986">
    <property type="entry name" value="Asp_semialdehyde_DH_beta"/>
</dbReference>
<evidence type="ECO:0000256" key="10">
    <source>
        <dbReference type="ARBA" id="ARBA00022915"/>
    </source>
</evidence>
<proteinExistence type="inferred from homology"/>
<dbReference type="GO" id="GO:0009088">
    <property type="term" value="P:threonine biosynthetic process"/>
    <property type="evidence" value="ECO:0007669"/>
    <property type="project" value="UniProtKB-UniRule"/>
</dbReference>
<dbReference type="SMART" id="SM00859">
    <property type="entry name" value="Semialdhyde_dh"/>
    <property type="match status" value="1"/>
</dbReference>
<dbReference type="NCBIfam" id="NF011456">
    <property type="entry name" value="PRK14874.1"/>
    <property type="match status" value="1"/>
</dbReference>
<dbReference type="RefSeq" id="WP_126309991.1">
    <property type="nucleotide sequence ID" value="NZ_AP018449.1"/>
</dbReference>
<comment type="caution">
    <text evidence="15">Lacks conserved residue(s) required for the propagation of feature annotation.</text>
</comment>
<comment type="function">
    <text evidence="15">Catalyzes the NADPH-dependent formation of L-aspartate-semialdehyde (L-ASA) by the reductive dephosphorylation of L-aspartyl-4-phosphate.</text>
</comment>
<evidence type="ECO:0000256" key="9">
    <source>
        <dbReference type="ARBA" id="ARBA00022857"/>
    </source>
</evidence>
<dbReference type="GO" id="GO:0004073">
    <property type="term" value="F:aspartate-semialdehyde dehydrogenase activity"/>
    <property type="evidence" value="ECO:0007669"/>
    <property type="project" value="UniProtKB-UniRule"/>
</dbReference>
<feature type="active site" description="Acyl-thioester intermediate" evidence="15 16">
    <location>
        <position position="128"/>
    </location>
</feature>
<dbReference type="SUPFAM" id="SSF51735">
    <property type="entry name" value="NAD(P)-binding Rossmann-fold domains"/>
    <property type="match status" value="1"/>
</dbReference>
<evidence type="ECO:0000256" key="6">
    <source>
        <dbReference type="ARBA" id="ARBA00013120"/>
    </source>
</evidence>
<dbReference type="CDD" id="cd18131">
    <property type="entry name" value="ASADH_C_bac_euk_like"/>
    <property type="match status" value="1"/>
</dbReference>
<dbReference type="Gene3D" id="3.30.360.10">
    <property type="entry name" value="Dihydrodipicolinate Reductase, domain 2"/>
    <property type="match status" value="1"/>
</dbReference>
<keyword evidence="7 15" id="KW-0028">Amino-acid biosynthesis</keyword>
<dbReference type="GO" id="GO:0050661">
    <property type="term" value="F:NADP binding"/>
    <property type="evidence" value="ECO:0007669"/>
    <property type="project" value="UniProtKB-UniRule"/>
</dbReference>
<comment type="similarity">
    <text evidence="4 15">Belongs to the aspartate-semialdehyde dehydrogenase family.</text>
</comment>
<keyword evidence="8 15" id="KW-0791">Threonine biosynthesis</keyword>
<evidence type="ECO:0000256" key="14">
    <source>
        <dbReference type="ARBA" id="ARBA00047891"/>
    </source>
</evidence>
<dbReference type="SUPFAM" id="SSF55347">
    <property type="entry name" value="Glyceraldehyde-3-phosphate dehydrogenase-like, C-terminal domain"/>
    <property type="match status" value="1"/>
</dbReference>
<evidence type="ECO:0000256" key="4">
    <source>
        <dbReference type="ARBA" id="ARBA00010584"/>
    </source>
</evidence>
<keyword evidence="9 15" id="KW-0521">NADP</keyword>
<evidence type="ECO:0000256" key="7">
    <source>
        <dbReference type="ARBA" id="ARBA00022605"/>
    </source>
</evidence>
<name>A0A348APX4_9FIRM</name>
<dbReference type="KEGG" id="mana:MAMMFC1_03831"/>
<evidence type="ECO:0000256" key="16">
    <source>
        <dbReference type="PIRSR" id="PIRSR000148-1"/>
    </source>
</evidence>
<dbReference type="PIRSF" id="PIRSF000148">
    <property type="entry name" value="ASA_dh"/>
    <property type="match status" value="1"/>
</dbReference>
<evidence type="ECO:0000256" key="3">
    <source>
        <dbReference type="ARBA" id="ARBA00005097"/>
    </source>
</evidence>
<feature type="binding site" evidence="15">
    <location>
        <begin position="158"/>
        <end position="159"/>
    </location>
    <ligand>
        <name>NADP(+)</name>
        <dbReference type="ChEBI" id="CHEBI:58349"/>
    </ligand>
</feature>
<comment type="catalytic activity">
    <reaction evidence="14 15">
        <text>L-aspartate 4-semialdehyde + phosphate + NADP(+) = 4-phospho-L-aspartate + NADPH + H(+)</text>
        <dbReference type="Rhea" id="RHEA:24284"/>
        <dbReference type="ChEBI" id="CHEBI:15378"/>
        <dbReference type="ChEBI" id="CHEBI:43474"/>
        <dbReference type="ChEBI" id="CHEBI:57535"/>
        <dbReference type="ChEBI" id="CHEBI:57783"/>
        <dbReference type="ChEBI" id="CHEBI:58349"/>
        <dbReference type="ChEBI" id="CHEBI:537519"/>
        <dbReference type="EC" id="1.2.1.11"/>
    </reaction>
</comment>
<accession>A0A348APX4</accession>
<evidence type="ECO:0000313" key="18">
    <source>
        <dbReference type="EMBL" id="BBB93122.1"/>
    </source>
</evidence>
<dbReference type="Pfam" id="PF01118">
    <property type="entry name" value="Semialdhyde_dh"/>
    <property type="match status" value="1"/>
</dbReference>
<dbReference type="InterPro" id="IPR000534">
    <property type="entry name" value="Semialdehyde_DH_NAD-bd"/>
</dbReference>
<dbReference type="Pfam" id="PF02774">
    <property type="entry name" value="Semialdhyde_dhC"/>
    <property type="match status" value="1"/>
</dbReference>
<keyword evidence="13 15" id="KW-0486">Methionine biosynthesis</keyword>